<dbReference type="Proteomes" id="UP000630142">
    <property type="component" value="Unassembled WGS sequence"/>
</dbReference>
<organism evidence="1 2">
    <name type="scientific">Tianweitania populi</name>
    <dbReference type="NCBI Taxonomy" id="1607949"/>
    <lineage>
        <taxon>Bacteria</taxon>
        <taxon>Pseudomonadati</taxon>
        <taxon>Pseudomonadota</taxon>
        <taxon>Alphaproteobacteria</taxon>
        <taxon>Hyphomicrobiales</taxon>
        <taxon>Phyllobacteriaceae</taxon>
        <taxon>Tianweitania</taxon>
    </lineage>
</organism>
<name>A0A8J3DXS6_9HYPH</name>
<keyword evidence="2" id="KW-1185">Reference proteome</keyword>
<dbReference type="EMBL" id="BMZQ01000002">
    <property type="protein sequence ID" value="GHD17131.1"/>
    <property type="molecule type" value="Genomic_DNA"/>
</dbReference>
<proteinExistence type="predicted"/>
<protein>
    <recommendedName>
        <fullName evidence="3">Ribbon-helix-helix protein, CopG family</fullName>
    </recommendedName>
</protein>
<dbReference type="InterPro" id="IPR010985">
    <property type="entry name" value="Ribbon_hlx_hlx"/>
</dbReference>
<evidence type="ECO:0008006" key="3">
    <source>
        <dbReference type="Google" id="ProtNLM"/>
    </source>
</evidence>
<accession>A0A8J3DXS6</accession>
<evidence type="ECO:0000313" key="2">
    <source>
        <dbReference type="Proteomes" id="UP000630142"/>
    </source>
</evidence>
<sequence length="63" mass="7238">MGEVPLSLHIEAETYRRLEEEAQRQDVSPAHIAEQALTWYLESRKHQRQLLSEHAAEANAVLS</sequence>
<reference evidence="1" key="1">
    <citation type="journal article" date="2014" name="Int. J. Syst. Evol. Microbiol.">
        <title>Complete genome sequence of Corynebacterium casei LMG S-19264T (=DSM 44701T), isolated from a smear-ripened cheese.</title>
        <authorList>
            <consortium name="US DOE Joint Genome Institute (JGI-PGF)"/>
            <person name="Walter F."/>
            <person name="Albersmeier A."/>
            <person name="Kalinowski J."/>
            <person name="Ruckert C."/>
        </authorList>
    </citation>
    <scope>NUCLEOTIDE SEQUENCE</scope>
    <source>
        <strain evidence="1">KCTC 42249</strain>
    </source>
</reference>
<dbReference type="SUPFAM" id="SSF47598">
    <property type="entry name" value="Ribbon-helix-helix"/>
    <property type="match status" value="1"/>
</dbReference>
<dbReference type="RefSeq" id="WP_189504482.1">
    <property type="nucleotide sequence ID" value="NZ_BMZQ01000002.1"/>
</dbReference>
<dbReference type="AlphaFoldDB" id="A0A8J3DXS6"/>
<comment type="caution">
    <text evidence="1">The sequence shown here is derived from an EMBL/GenBank/DDBJ whole genome shotgun (WGS) entry which is preliminary data.</text>
</comment>
<gene>
    <name evidence="1" type="ORF">GCM10016234_25980</name>
</gene>
<reference evidence="1" key="2">
    <citation type="submission" date="2020-09" db="EMBL/GenBank/DDBJ databases">
        <authorList>
            <person name="Sun Q."/>
            <person name="Kim S."/>
        </authorList>
    </citation>
    <scope>NUCLEOTIDE SEQUENCE</scope>
    <source>
        <strain evidence="1">KCTC 42249</strain>
    </source>
</reference>
<dbReference type="GO" id="GO:0006355">
    <property type="term" value="P:regulation of DNA-templated transcription"/>
    <property type="evidence" value="ECO:0007669"/>
    <property type="project" value="InterPro"/>
</dbReference>
<evidence type="ECO:0000313" key="1">
    <source>
        <dbReference type="EMBL" id="GHD17131.1"/>
    </source>
</evidence>